<dbReference type="OrthoDB" id="6501611at2759"/>
<dbReference type="InterPro" id="IPR037054">
    <property type="entry name" value="A-glucoronidase_C_sf"/>
</dbReference>
<dbReference type="InterPro" id="IPR011099">
    <property type="entry name" value="Glyco_hydro_67_C"/>
</dbReference>
<proteinExistence type="predicted"/>
<sequence>MDDAVDENVVIQIKNGPIDFQVREPVSSIFSHLTHARPVLEIQVTQEYLGQQCHLAYLGPMYKEIIGFDFAINNETSPLSAILNGQEFNRRPGGYAAVVNVGLDETWLGSHLAMSNLYAYGHLAWDPSSCPEELIRAWTRLTFGHDEDVIETISTMSMTSWPAYENYTAPLGLLSMIDSTSHFGPDPASRVHSSIPTRAYPRSIGIDRTVRNGSAYAGQYPQRVAEMYENVETTPEELLLFFHHVPYSHQLSSGSTVIQYLYDAHYAGSQTAHDYIGMWISLKDKIDRERYEHILYRLEFQAGHSLVWRDAINNFFRSLTGIPDEAGRVGNHTWRIEAEDMELDGYTIQDVHPIVSASRGRAIVTASNTTIGTATATLDFPTNEYDLAINYFDLASGNSTWEVFINGESVSQWSGDAESKLGYAPARSINGVSATRVTIRNITVSGGDVIRIEGTPSGEELAPLDYISLLPLCVVD</sequence>
<dbReference type="PANTHER" id="PTHR39207:SF1">
    <property type="entry name" value="ALPHA-GLUCURONIDASE A"/>
    <property type="match status" value="1"/>
</dbReference>
<reference evidence="3" key="1">
    <citation type="journal article" date="2021" name="Nat. Commun.">
        <title>Genetic determinants of endophytism in the Arabidopsis root mycobiome.</title>
        <authorList>
            <person name="Mesny F."/>
            <person name="Miyauchi S."/>
            <person name="Thiergart T."/>
            <person name="Pickel B."/>
            <person name="Atanasova L."/>
            <person name="Karlsson M."/>
            <person name="Huettel B."/>
            <person name="Barry K.W."/>
            <person name="Haridas S."/>
            <person name="Chen C."/>
            <person name="Bauer D."/>
            <person name="Andreopoulos W."/>
            <person name="Pangilinan J."/>
            <person name="LaButti K."/>
            <person name="Riley R."/>
            <person name="Lipzen A."/>
            <person name="Clum A."/>
            <person name="Drula E."/>
            <person name="Henrissat B."/>
            <person name="Kohler A."/>
            <person name="Grigoriev I.V."/>
            <person name="Martin F.M."/>
            <person name="Hacquard S."/>
        </authorList>
    </citation>
    <scope>NUCLEOTIDE SEQUENCE</scope>
    <source>
        <strain evidence="3">MPI-CAGE-CH-0235</strain>
    </source>
</reference>
<dbReference type="AlphaFoldDB" id="A0A8K0SIR8"/>
<keyword evidence="3" id="KW-0378">Hydrolase</keyword>
<dbReference type="CDD" id="cd02795">
    <property type="entry name" value="CBM6-CBM35-CBM36_like"/>
    <property type="match status" value="1"/>
</dbReference>
<dbReference type="PANTHER" id="PTHR39207">
    <property type="entry name" value="ALPHA-GLUCURONIDASE A"/>
    <property type="match status" value="1"/>
</dbReference>
<feature type="domain" description="Glycosyl hydrolase family 67 catalytic" evidence="2">
    <location>
        <begin position="1"/>
        <end position="107"/>
    </location>
</feature>
<dbReference type="EMBL" id="JAGPNK010000014">
    <property type="protein sequence ID" value="KAH7309166.1"/>
    <property type="molecule type" value="Genomic_DNA"/>
</dbReference>
<organism evidence="3 4">
    <name type="scientific">Stachybotrys elegans</name>
    <dbReference type="NCBI Taxonomy" id="80388"/>
    <lineage>
        <taxon>Eukaryota</taxon>
        <taxon>Fungi</taxon>
        <taxon>Dikarya</taxon>
        <taxon>Ascomycota</taxon>
        <taxon>Pezizomycotina</taxon>
        <taxon>Sordariomycetes</taxon>
        <taxon>Hypocreomycetidae</taxon>
        <taxon>Hypocreales</taxon>
        <taxon>Stachybotryaceae</taxon>
        <taxon>Stachybotrys</taxon>
    </lineage>
</organism>
<accession>A0A8K0SIR8</accession>
<comment type="caution">
    <text evidence="3">The sequence shown here is derived from an EMBL/GenBank/DDBJ whole genome shotgun (WGS) entry which is preliminary data.</text>
</comment>
<dbReference type="Gene3D" id="3.90.1330.10">
    <property type="entry name" value="Alpha-glucuronidase, C-terminal domain"/>
    <property type="match status" value="1"/>
</dbReference>
<dbReference type="Pfam" id="PF07477">
    <property type="entry name" value="Glyco_hydro_67C"/>
    <property type="match status" value="1"/>
</dbReference>
<dbReference type="GO" id="GO:0045493">
    <property type="term" value="P:xylan catabolic process"/>
    <property type="evidence" value="ECO:0007669"/>
    <property type="project" value="InterPro"/>
</dbReference>
<dbReference type="SUPFAM" id="SSF51445">
    <property type="entry name" value="(Trans)glycosidases"/>
    <property type="match status" value="1"/>
</dbReference>
<gene>
    <name evidence="3" type="ORF">B0I35DRAFT_441656</name>
</gene>
<name>A0A8K0SIR8_9HYPO</name>
<dbReference type="InterPro" id="IPR011100">
    <property type="entry name" value="Glyco_hydro_67_cat"/>
</dbReference>
<evidence type="ECO:0000313" key="3">
    <source>
        <dbReference type="EMBL" id="KAH7309166.1"/>
    </source>
</evidence>
<dbReference type="GO" id="GO:0005576">
    <property type="term" value="C:extracellular region"/>
    <property type="evidence" value="ECO:0007669"/>
    <property type="project" value="InterPro"/>
</dbReference>
<evidence type="ECO:0000259" key="1">
    <source>
        <dbReference type="Pfam" id="PF07477"/>
    </source>
</evidence>
<keyword evidence="4" id="KW-1185">Reference proteome</keyword>
<dbReference type="Gene3D" id="3.20.20.80">
    <property type="entry name" value="Glycosidases"/>
    <property type="match status" value="1"/>
</dbReference>
<dbReference type="GO" id="GO:0046559">
    <property type="term" value="F:alpha-glucuronidase activity"/>
    <property type="evidence" value="ECO:0007669"/>
    <property type="project" value="InterPro"/>
</dbReference>
<dbReference type="Pfam" id="PF07488">
    <property type="entry name" value="Glyco_hydro_67M"/>
    <property type="match status" value="1"/>
</dbReference>
<feature type="domain" description="Glycosyl hydrolase family 67 C-terminal" evidence="1">
    <location>
        <begin position="109"/>
        <end position="328"/>
    </location>
</feature>
<evidence type="ECO:0000259" key="2">
    <source>
        <dbReference type="Pfam" id="PF07488"/>
    </source>
</evidence>
<dbReference type="Gene3D" id="2.60.120.260">
    <property type="entry name" value="Galactose-binding domain-like"/>
    <property type="match status" value="1"/>
</dbReference>
<dbReference type="Proteomes" id="UP000813444">
    <property type="component" value="Unassembled WGS sequence"/>
</dbReference>
<dbReference type="InterPro" id="IPR017853">
    <property type="entry name" value="GH"/>
</dbReference>
<evidence type="ECO:0000313" key="4">
    <source>
        <dbReference type="Proteomes" id="UP000813444"/>
    </source>
</evidence>
<protein>
    <submittedName>
        <fullName evidence="3">Glycoside hydrolase superfamily</fullName>
    </submittedName>
</protein>